<dbReference type="STRING" id="589385.SAMN05421504_1011371"/>
<dbReference type="Gene3D" id="3.40.50.620">
    <property type="entry name" value="HUPs"/>
    <property type="match status" value="1"/>
</dbReference>
<dbReference type="InterPro" id="IPR014729">
    <property type="entry name" value="Rossmann-like_a/b/a_fold"/>
</dbReference>
<dbReference type="SUPFAM" id="SSF52374">
    <property type="entry name" value="Nucleotidylyl transferase"/>
    <property type="match status" value="1"/>
</dbReference>
<name>A0A1H2VYV6_9PSEU</name>
<dbReference type="Gene3D" id="3.40.1190.20">
    <property type="match status" value="1"/>
</dbReference>
<dbReference type="Proteomes" id="UP000199515">
    <property type="component" value="Unassembled WGS sequence"/>
</dbReference>
<evidence type="ECO:0000313" key="1">
    <source>
        <dbReference type="EMBL" id="SDW73535.1"/>
    </source>
</evidence>
<keyword evidence="1" id="KW-0808">Transferase</keyword>
<dbReference type="GO" id="GO:0016301">
    <property type="term" value="F:kinase activity"/>
    <property type="evidence" value="ECO:0007669"/>
    <property type="project" value="UniProtKB-KW"/>
</dbReference>
<gene>
    <name evidence="1" type="ORF">SAMN05421504_1011371</name>
</gene>
<keyword evidence="2" id="KW-1185">Reference proteome</keyword>
<reference evidence="1 2" key="1">
    <citation type="submission" date="2016-10" db="EMBL/GenBank/DDBJ databases">
        <authorList>
            <person name="de Groot N.N."/>
        </authorList>
    </citation>
    <scope>NUCLEOTIDE SEQUENCE [LARGE SCALE GENOMIC DNA]</scope>
    <source>
        <strain evidence="1 2">CPCC 202699</strain>
    </source>
</reference>
<dbReference type="RefSeq" id="WP_091287636.1">
    <property type="nucleotide sequence ID" value="NZ_FNON01000001.1"/>
</dbReference>
<organism evidence="1 2">
    <name type="scientific">Amycolatopsis xylanica</name>
    <dbReference type="NCBI Taxonomy" id="589385"/>
    <lineage>
        <taxon>Bacteria</taxon>
        <taxon>Bacillati</taxon>
        <taxon>Actinomycetota</taxon>
        <taxon>Actinomycetes</taxon>
        <taxon>Pseudonocardiales</taxon>
        <taxon>Pseudonocardiaceae</taxon>
        <taxon>Amycolatopsis</taxon>
    </lineage>
</organism>
<dbReference type="EMBL" id="FNON01000001">
    <property type="protein sequence ID" value="SDW73535.1"/>
    <property type="molecule type" value="Genomic_DNA"/>
</dbReference>
<sequence>MSETDLLYDSEQWAPTPDMPGTFARMAPEFTVVGEAWPCEGDGLGGAAGVAAALTALGAKTGLVSVCTRDQDCAPLRARLAERGAGAPCLVVESGRWASVAGSLSEMVRETDCVLVCDRTGSALAAYASRLISADRGHLPPVAVYTGDTARWSELRPELMAVSGQGSGDSAAARLVRLHDRGMTLTVPRRRPYRTWARPPHGRRAGAAEESGVAALALGLVAGLPSTTSAELAQAAADVTACLPDPLVCGTELLTMWLRDRRSVFVPWQGLAPLVHGHERAGRRVVVVGGVFDRLRLSDVDRLNTARQQGDVLVVAVRSDAMVRRAGNRLPIRRATDRAETPSTLSCVDHVTIAEGGAVPLGLP</sequence>
<keyword evidence="1" id="KW-0418">Kinase</keyword>
<protein>
    <submittedName>
        <fullName evidence="1">ADP-heptose synthase, bifunctional sugar kinase/adenylyltransferase</fullName>
    </submittedName>
</protein>
<dbReference type="AlphaFoldDB" id="A0A1H2VYV6"/>
<proteinExistence type="predicted"/>
<dbReference type="SUPFAM" id="SSF53613">
    <property type="entry name" value="Ribokinase-like"/>
    <property type="match status" value="1"/>
</dbReference>
<evidence type="ECO:0000313" key="2">
    <source>
        <dbReference type="Proteomes" id="UP000199515"/>
    </source>
</evidence>
<accession>A0A1H2VYV6</accession>
<dbReference type="InterPro" id="IPR029056">
    <property type="entry name" value="Ribokinase-like"/>
</dbReference>
<dbReference type="GO" id="GO:0016779">
    <property type="term" value="F:nucleotidyltransferase activity"/>
    <property type="evidence" value="ECO:0007669"/>
    <property type="project" value="UniProtKB-KW"/>
</dbReference>
<keyword evidence="1" id="KW-0548">Nucleotidyltransferase</keyword>